<dbReference type="InterPro" id="IPR050960">
    <property type="entry name" value="AB_hydrolase_4_sf"/>
</dbReference>
<evidence type="ECO:0000313" key="6">
    <source>
        <dbReference type="Proteomes" id="UP001365542"/>
    </source>
</evidence>
<proteinExistence type="inferred from homology"/>
<feature type="active site" description="Charge relay system" evidence="2">
    <location>
        <position position="388"/>
    </location>
</feature>
<evidence type="ECO:0000256" key="1">
    <source>
        <dbReference type="ARBA" id="ARBA00010884"/>
    </source>
</evidence>
<dbReference type="AlphaFoldDB" id="A0AAV9XKR5"/>
<dbReference type="EMBL" id="JAVHJO010000003">
    <property type="protein sequence ID" value="KAK6541799.1"/>
    <property type="molecule type" value="Genomic_DNA"/>
</dbReference>
<sequence>MLFGPATQTYYHHPSPVQLRPAGTAGSESGDTESLVSVAKSTIPPYYPNPLLRSGHLQTCAILFASDNVQIHYKRHVLSADSPDGSDTGTFSIDVVVPPPSTPEVVATPSKKVLLESDPEYFPPRTSFFTNEEFEAWGSSDETNPIVVALHGLSGGSHETYVRLSLEPLVRAKKDGGLGYDGLVVNARGCAWTKLTSNKMFNAMFTHDVRQVIKLIRQKFPKRPIMALGFSLGANILANYLGEEGASCPVHAAVLISSPHNMDACAKIMFMSFTGRQYSKFMAGNLKRLFERNYDMMSTNPAVNIEGVRNATYLYDYDSACTAPAFGFRTGGEYYRASSSVDKLLNVRVPTLIINAEEDPISLQQAFPRQEAEANPFICFVTTSIGGHLGWFEWNMERWFPKPIMRFLNRMATMELIEKTEDADEFVKVNGAA</sequence>
<dbReference type="InterPro" id="IPR000073">
    <property type="entry name" value="AB_hydrolase_1"/>
</dbReference>
<dbReference type="SUPFAM" id="SSF53474">
    <property type="entry name" value="alpha/beta-Hydrolases"/>
    <property type="match status" value="1"/>
</dbReference>
<evidence type="ECO:0000256" key="2">
    <source>
        <dbReference type="PIRSR" id="PIRSR005211-1"/>
    </source>
</evidence>
<feature type="active site" description="Charge relay system" evidence="2">
    <location>
        <position position="359"/>
    </location>
</feature>
<feature type="domain" description="AB hydrolase-1" evidence="4">
    <location>
        <begin position="145"/>
        <end position="364"/>
    </location>
</feature>
<dbReference type="InterPro" id="IPR012020">
    <property type="entry name" value="ABHD4"/>
</dbReference>
<organism evidence="5 6">
    <name type="scientific">Orbilia ellipsospora</name>
    <dbReference type="NCBI Taxonomy" id="2528407"/>
    <lineage>
        <taxon>Eukaryota</taxon>
        <taxon>Fungi</taxon>
        <taxon>Dikarya</taxon>
        <taxon>Ascomycota</taxon>
        <taxon>Pezizomycotina</taxon>
        <taxon>Orbiliomycetes</taxon>
        <taxon>Orbiliales</taxon>
        <taxon>Orbiliaceae</taxon>
        <taxon>Orbilia</taxon>
    </lineage>
</organism>
<evidence type="ECO:0000259" key="4">
    <source>
        <dbReference type="Pfam" id="PF00561"/>
    </source>
</evidence>
<dbReference type="GO" id="GO:0051792">
    <property type="term" value="P:medium-chain fatty acid biosynthetic process"/>
    <property type="evidence" value="ECO:0007669"/>
    <property type="project" value="TreeGrafter"/>
</dbReference>
<gene>
    <name evidence="5" type="ORF">TWF694_007580</name>
</gene>
<comment type="caution">
    <text evidence="5">The sequence shown here is derived from an EMBL/GenBank/DDBJ whole genome shotgun (WGS) entry which is preliminary data.</text>
</comment>
<evidence type="ECO:0000256" key="3">
    <source>
        <dbReference type="SAM" id="MobiDB-lite"/>
    </source>
</evidence>
<reference evidence="5 6" key="1">
    <citation type="submission" date="2019-10" db="EMBL/GenBank/DDBJ databases">
        <authorList>
            <person name="Palmer J.M."/>
        </authorList>
    </citation>
    <scope>NUCLEOTIDE SEQUENCE [LARGE SCALE GENOMIC DNA]</scope>
    <source>
        <strain evidence="5 6">TWF694</strain>
    </source>
</reference>
<dbReference type="GO" id="GO:0047372">
    <property type="term" value="F:monoacylglycerol lipase activity"/>
    <property type="evidence" value="ECO:0007669"/>
    <property type="project" value="TreeGrafter"/>
</dbReference>
<name>A0AAV9XKR5_9PEZI</name>
<feature type="region of interest" description="Disordered" evidence="3">
    <location>
        <begin position="13"/>
        <end position="35"/>
    </location>
</feature>
<protein>
    <recommendedName>
        <fullName evidence="4">AB hydrolase-1 domain-containing protein</fullName>
    </recommendedName>
</protein>
<keyword evidence="6" id="KW-1185">Reference proteome</keyword>
<dbReference type="GO" id="GO:0008126">
    <property type="term" value="F:acetylesterase activity"/>
    <property type="evidence" value="ECO:0007669"/>
    <property type="project" value="TreeGrafter"/>
</dbReference>
<dbReference type="Gene3D" id="3.40.50.1820">
    <property type="entry name" value="alpha/beta hydrolase"/>
    <property type="match status" value="1"/>
</dbReference>
<feature type="compositionally biased region" description="Polar residues" evidence="3">
    <location>
        <begin position="26"/>
        <end position="35"/>
    </location>
</feature>
<dbReference type="InterPro" id="IPR029058">
    <property type="entry name" value="AB_hydrolase_fold"/>
</dbReference>
<dbReference type="Pfam" id="PF00561">
    <property type="entry name" value="Abhydrolase_1"/>
    <property type="match status" value="1"/>
</dbReference>
<comment type="similarity">
    <text evidence="1">Belongs to the AB hydrolase superfamily. AB hydrolase 4 family.</text>
</comment>
<dbReference type="Proteomes" id="UP001365542">
    <property type="component" value="Unassembled WGS sequence"/>
</dbReference>
<accession>A0AAV9XKR5</accession>
<evidence type="ECO:0000313" key="5">
    <source>
        <dbReference type="EMBL" id="KAK6541799.1"/>
    </source>
</evidence>
<dbReference type="GO" id="GO:0051793">
    <property type="term" value="P:medium-chain fatty acid catabolic process"/>
    <property type="evidence" value="ECO:0007669"/>
    <property type="project" value="TreeGrafter"/>
</dbReference>
<dbReference type="PANTHER" id="PTHR10794:SF63">
    <property type="entry name" value="ALPHA_BETA HYDROLASE 1, ISOFORM A"/>
    <property type="match status" value="1"/>
</dbReference>
<dbReference type="PANTHER" id="PTHR10794">
    <property type="entry name" value="ABHYDROLASE DOMAIN-CONTAINING PROTEIN"/>
    <property type="match status" value="1"/>
</dbReference>
<feature type="active site" description="Charge relay system" evidence="2">
    <location>
        <position position="231"/>
    </location>
</feature>
<dbReference type="PIRSF" id="PIRSF005211">
    <property type="entry name" value="Ab_hydro_YheT"/>
    <property type="match status" value="1"/>
</dbReference>